<reference evidence="3" key="1">
    <citation type="submission" date="2016-11" db="EMBL/GenBank/DDBJ databases">
        <authorList>
            <person name="Varghese N."/>
            <person name="Submissions S."/>
        </authorList>
    </citation>
    <scope>NUCLEOTIDE SEQUENCE [LARGE SCALE GENOMIC DNA]</scope>
    <source>
        <strain evidence="3">DSM 100564</strain>
    </source>
</reference>
<evidence type="ECO:0000313" key="2">
    <source>
        <dbReference type="EMBL" id="SHK51294.1"/>
    </source>
</evidence>
<keyword evidence="1" id="KW-1133">Transmembrane helix</keyword>
<dbReference type="Proteomes" id="UP000183982">
    <property type="component" value="Unassembled WGS sequence"/>
</dbReference>
<feature type="transmembrane region" description="Helical" evidence="1">
    <location>
        <begin position="29"/>
        <end position="55"/>
    </location>
</feature>
<protein>
    <submittedName>
        <fullName evidence="2">Uncharacterized protein</fullName>
    </submittedName>
</protein>
<dbReference type="AlphaFoldDB" id="A0A1M6T2Y3"/>
<keyword evidence="1" id="KW-0812">Transmembrane</keyword>
<gene>
    <name evidence="2" type="ORF">SAMN05444000_13422</name>
</gene>
<keyword evidence="3" id="KW-1185">Reference proteome</keyword>
<evidence type="ECO:0000313" key="3">
    <source>
        <dbReference type="Proteomes" id="UP000183982"/>
    </source>
</evidence>
<organism evidence="2 3">
    <name type="scientific">Shimia gijangensis</name>
    <dbReference type="NCBI Taxonomy" id="1470563"/>
    <lineage>
        <taxon>Bacteria</taxon>
        <taxon>Pseudomonadati</taxon>
        <taxon>Pseudomonadota</taxon>
        <taxon>Alphaproteobacteria</taxon>
        <taxon>Rhodobacterales</taxon>
        <taxon>Roseobacteraceae</taxon>
    </lineage>
</organism>
<evidence type="ECO:0000256" key="1">
    <source>
        <dbReference type="SAM" id="Phobius"/>
    </source>
</evidence>
<accession>A0A1M6T2Y3</accession>
<sequence length="68" mass="6673">MKLGILALALCIGGAAAIAALIASHFAFMALAIVSGSGALGALFITADILVFSALQPSQAPHVQQPAA</sequence>
<proteinExistence type="predicted"/>
<keyword evidence="1" id="KW-0472">Membrane</keyword>
<name>A0A1M6T2Y3_9RHOB</name>
<dbReference type="EMBL" id="FQZQ01000034">
    <property type="protein sequence ID" value="SHK51294.1"/>
    <property type="molecule type" value="Genomic_DNA"/>
</dbReference>